<feature type="transmembrane region" description="Helical" evidence="1">
    <location>
        <begin position="117"/>
        <end position="138"/>
    </location>
</feature>
<evidence type="ECO:0008006" key="4">
    <source>
        <dbReference type="Google" id="ProtNLM"/>
    </source>
</evidence>
<feature type="transmembrane region" description="Helical" evidence="1">
    <location>
        <begin position="440"/>
        <end position="458"/>
    </location>
</feature>
<feature type="transmembrane region" description="Helical" evidence="1">
    <location>
        <begin position="496"/>
        <end position="515"/>
    </location>
</feature>
<feature type="transmembrane region" description="Helical" evidence="1">
    <location>
        <begin position="342"/>
        <end position="359"/>
    </location>
</feature>
<feature type="transmembrane region" description="Helical" evidence="1">
    <location>
        <begin position="177"/>
        <end position="195"/>
    </location>
</feature>
<comment type="caution">
    <text evidence="3">The sequence shown here is derived from an EMBL/GenBank/DDBJ whole genome shotgun (WGS) entry which is preliminary data.</text>
</comment>
<sequence length="657" mass="69912">MTWSRPWPLVLAVLAALAATAGRLPAPAAVVAIAVTFGFTPGWIAARHLAPGARPAFVTLLALVVSPLLVGGPAAAALALGAAPAAVARALAWTLAALALVPPPLPSEQQEPETAVPWLAGGAWVAVTLAFLIGNGVLVTRADGWFHAAVVTQIVQRGMPVEDPFFAGLKLLYHWGYHLRAALWLVLAPGLSVWAPLLSPQVAGALATMIGLTLLAQRLGADARGQAAAAALAVFGYVPFGWLWLLLRAAFGEARGAEELARMLGGGATTVLEAMSPGALGASLSFFGDKFFVPTPFALGYAAFLAFVLVLLDLIERPRLRGWVLLALVQAAALFLHPVLGWANLLMAAGWGAWTLARARRPWERYLRVALVGLALAAAAAVVLVFPYLRVTSAGEARAVSWGLSAAAARTWLLAGGLFVLPGMLWLARRSAAPGPARELWGLAIALTCAALLLHLPAGHQSKLFNLLFVLLAAPAALKLVVWWDARRGARRAAMAAFLAIATLPTVALSMWGFASESLQRSPTSEAPRHASVREAYAWAARHTPADAVFVDPEERLGMAVIAGRSALWGGERWVERWGYAEAGLARRRRAVLELSRGEVSEETRRLLRELGRPVVLVHRKFRHAGDAARLAAPSKELWSLLYENEGVALYRWRAGP</sequence>
<feature type="transmembrane region" description="Helical" evidence="1">
    <location>
        <begin position="464"/>
        <end position="484"/>
    </location>
</feature>
<name>A0A832I6C3_UNCEI</name>
<protein>
    <recommendedName>
        <fullName evidence="4">Glycosyltransferase RgtA/B/C/D-like domain-containing protein</fullName>
    </recommendedName>
</protein>
<keyword evidence="1" id="KW-0812">Transmembrane</keyword>
<keyword evidence="1" id="KW-1133">Transmembrane helix</keyword>
<reference evidence="3" key="1">
    <citation type="journal article" date="2020" name="mSystems">
        <title>Genome- and Community-Level Interaction Insights into Carbon Utilization and Element Cycling Functions of Hydrothermarchaeota in Hydrothermal Sediment.</title>
        <authorList>
            <person name="Zhou Z."/>
            <person name="Liu Y."/>
            <person name="Xu W."/>
            <person name="Pan J."/>
            <person name="Luo Z.H."/>
            <person name="Li M."/>
        </authorList>
    </citation>
    <scope>NUCLEOTIDE SEQUENCE [LARGE SCALE GENOMIC DNA]</scope>
    <source>
        <strain evidence="3">SpSt-381</strain>
    </source>
</reference>
<gene>
    <name evidence="3" type="ORF">ENR23_12440</name>
</gene>
<evidence type="ECO:0000256" key="1">
    <source>
        <dbReference type="SAM" id="Phobius"/>
    </source>
</evidence>
<accession>A0A832I6C3</accession>
<feature type="transmembrane region" description="Helical" evidence="1">
    <location>
        <begin position="56"/>
        <end position="80"/>
    </location>
</feature>
<dbReference type="EMBL" id="DSQF01000025">
    <property type="protein sequence ID" value="HGZ44200.1"/>
    <property type="molecule type" value="Genomic_DNA"/>
</dbReference>
<evidence type="ECO:0000313" key="3">
    <source>
        <dbReference type="EMBL" id="HGZ44200.1"/>
    </source>
</evidence>
<evidence type="ECO:0000256" key="2">
    <source>
        <dbReference type="SAM" id="SignalP"/>
    </source>
</evidence>
<feature type="transmembrane region" description="Helical" evidence="1">
    <location>
        <begin position="291"/>
        <end position="312"/>
    </location>
</feature>
<proteinExistence type="predicted"/>
<feature type="chain" id="PRO_5032393702" description="Glycosyltransferase RgtA/B/C/D-like domain-containing protein" evidence="2">
    <location>
        <begin position="29"/>
        <end position="657"/>
    </location>
</feature>
<feature type="signal peptide" evidence="2">
    <location>
        <begin position="1"/>
        <end position="28"/>
    </location>
</feature>
<keyword evidence="1" id="KW-0472">Membrane</keyword>
<feature type="transmembrane region" description="Helical" evidence="1">
    <location>
        <begin position="409"/>
        <end position="428"/>
    </location>
</feature>
<organism evidence="3">
    <name type="scientific">Eiseniibacteriota bacterium</name>
    <dbReference type="NCBI Taxonomy" id="2212470"/>
    <lineage>
        <taxon>Bacteria</taxon>
        <taxon>Candidatus Eiseniibacteriota</taxon>
    </lineage>
</organism>
<feature type="transmembrane region" description="Helical" evidence="1">
    <location>
        <begin position="227"/>
        <end position="247"/>
    </location>
</feature>
<feature type="transmembrane region" description="Helical" evidence="1">
    <location>
        <begin position="366"/>
        <end position="389"/>
    </location>
</feature>
<keyword evidence="2" id="KW-0732">Signal</keyword>
<dbReference type="AlphaFoldDB" id="A0A832I6C3"/>